<dbReference type="SMART" id="SM00257">
    <property type="entry name" value="LysM"/>
    <property type="match status" value="1"/>
</dbReference>
<feature type="coiled-coil region" evidence="1">
    <location>
        <begin position="36"/>
        <end position="111"/>
    </location>
</feature>
<feature type="coiled-coil region" evidence="1">
    <location>
        <begin position="136"/>
        <end position="219"/>
    </location>
</feature>
<organism evidence="3 4">
    <name type="scientific">Thermosipho ferrireducens</name>
    <dbReference type="NCBI Taxonomy" id="2571116"/>
    <lineage>
        <taxon>Bacteria</taxon>
        <taxon>Thermotogati</taxon>
        <taxon>Thermotogota</taxon>
        <taxon>Thermotogae</taxon>
        <taxon>Thermotogales</taxon>
        <taxon>Fervidobacteriaceae</taxon>
        <taxon>Thermosipho</taxon>
    </lineage>
</organism>
<evidence type="ECO:0000313" key="3">
    <source>
        <dbReference type="EMBL" id="QTA37897.1"/>
    </source>
</evidence>
<dbReference type="SUPFAM" id="SSF50685">
    <property type="entry name" value="Barwin-like endoglucanases"/>
    <property type="match status" value="1"/>
</dbReference>
<sequence length="539" mass="61964">MAKYAWLSLIIFILITIFSGCNFVSQDEFSSLVFRVENLEQQIKYNANKIENIESELSKISSRINVQIDSIDERVKKLEKNYNYQYLENFIKKVAKELANVQSQLNQVTAELSAFDLKTFIYRINYVEDLAKNLELDKVNNKLNDISTRFENSIEEVLKMERKLKEIETTVSALQSTVIELQQVKSATNTSYVQASTLIMQQLNKISLLEKEITQLSRKVEKISYLPEKESLERNLALTRQISEELSFLKTQFSKTDIVDLLKLRTGYINYIIRPGDTLYQISTAFKLGKEGISRIISINNIKDPKRIRPGQVIKIPVDNPKDFIKIPIKISPENIVGFFGETKDGVQNLGIDIEAYGKNIYPILPGRVTVKGNNVLYIDHGSGITAVYRGLETNYQEGDWVVTDKPLGQSLTIFHFEIWIDGEPRDPFKLFFDFAGTFDVTFYTPWDDGKIPEHPTFRLTRLGSVPKEWYTVAVDPTVIPLGSLVYIPMLKKLLFVAEDTGSAIKGKRLDIYIEDVRIARINSTRPFEVYILKNKNWR</sequence>
<reference evidence="3 4" key="1">
    <citation type="submission" date="2021-03" db="EMBL/GenBank/DDBJ databases">
        <title>Thermosipho ferrireducens sp.nov., an anaerobic thermophilic iron-reducing bacterium isolated from a deep-sea hydrothermal sulfide deposits.</title>
        <authorList>
            <person name="Zeng X."/>
            <person name="Chen Y."/>
            <person name="Shao Z."/>
        </authorList>
    </citation>
    <scope>NUCLEOTIDE SEQUENCE [LARGE SCALE GENOMIC DNA]</scope>
    <source>
        <strain evidence="3 4">JL129W03</strain>
    </source>
</reference>
<gene>
    <name evidence="3" type="ORF">JYK00_09290</name>
</gene>
<accession>A0ABX7S5R5</accession>
<dbReference type="Pfam" id="PF01476">
    <property type="entry name" value="LysM"/>
    <property type="match status" value="1"/>
</dbReference>
<keyword evidence="1" id="KW-0175">Coiled coil</keyword>
<dbReference type="Gene3D" id="2.40.40.10">
    <property type="entry name" value="RlpA-like domain"/>
    <property type="match status" value="1"/>
</dbReference>
<dbReference type="Gene3D" id="3.10.350.10">
    <property type="entry name" value="LysM domain"/>
    <property type="match status" value="1"/>
</dbReference>
<proteinExistence type="predicted"/>
<dbReference type="InterPro" id="IPR036908">
    <property type="entry name" value="RlpA-like_sf"/>
</dbReference>
<evidence type="ECO:0000259" key="2">
    <source>
        <dbReference type="PROSITE" id="PS51782"/>
    </source>
</evidence>
<dbReference type="PROSITE" id="PS51257">
    <property type="entry name" value="PROKAR_LIPOPROTEIN"/>
    <property type="match status" value="1"/>
</dbReference>
<dbReference type="InterPro" id="IPR011055">
    <property type="entry name" value="Dup_hybrid_motif"/>
</dbReference>
<dbReference type="Pfam" id="PF06725">
    <property type="entry name" value="3D"/>
    <property type="match status" value="1"/>
</dbReference>
<evidence type="ECO:0000256" key="1">
    <source>
        <dbReference type="SAM" id="Coils"/>
    </source>
</evidence>
<dbReference type="SUPFAM" id="SSF51261">
    <property type="entry name" value="Duplicated hybrid motif"/>
    <property type="match status" value="1"/>
</dbReference>
<keyword evidence="4" id="KW-1185">Reference proteome</keyword>
<feature type="domain" description="LysM" evidence="2">
    <location>
        <begin position="269"/>
        <end position="316"/>
    </location>
</feature>
<dbReference type="Gene3D" id="1.20.5.340">
    <property type="match status" value="1"/>
</dbReference>
<dbReference type="InterPro" id="IPR036779">
    <property type="entry name" value="LysM_dom_sf"/>
</dbReference>
<dbReference type="Proteomes" id="UP000671862">
    <property type="component" value="Chromosome"/>
</dbReference>
<dbReference type="EMBL" id="CP071446">
    <property type="protein sequence ID" value="QTA37897.1"/>
    <property type="molecule type" value="Genomic_DNA"/>
</dbReference>
<dbReference type="CDD" id="cd14486">
    <property type="entry name" value="3D_domain"/>
    <property type="match status" value="1"/>
</dbReference>
<protein>
    <submittedName>
        <fullName evidence="3">LysM peptidoglycan-binding domain-containing protein</fullName>
    </submittedName>
</protein>
<dbReference type="Gene3D" id="2.70.70.10">
    <property type="entry name" value="Glucose Permease (Domain IIA)"/>
    <property type="match status" value="1"/>
</dbReference>
<dbReference type="RefSeq" id="WP_207566618.1">
    <property type="nucleotide sequence ID" value="NZ_CP071446.1"/>
</dbReference>
<dbReference type="PROSITE" id="PS51782">
    <property type="entry name" value="LYSM"/>
    <property type="match status" value="1"/>
</dbReference>
<evidence type="ECO:0000313" key="4">
    <source>
        <dbReference type="Proteomes" id="UP000671862"/>
    </source>
</evidence>
<dbReference type="InterPro" id="IPR010611">
    <property type="entry name" value="3D_dom"/>
</dbReference>
<name>A0ABX7S5R5_9BACT</name>
<dbReference type="InterPro" id="IPR018392">
    <property type="entry name" value="LysM"/>
</dbReference>